<gene>
    <name evidence="2" type="ORF">GlitD10_0011</name>
</gene>
<reference evidence="2 3" key="1">
    <citation type="submission" date="2016-10" db="EMBL/GenBank/DDBJ databases">
        <title>Description of Gloeomargarita lithophora gen. nov., sp. nov., a thylakoid-bearing basal-branching cyanobacterium with intracellular carbonates, and proposal for Gloeomargaritales ord. nov.</title>
        <authorList>
            <person name="Moreira D."/>
            <person name="Tavera R."/>
            <person name="Benzerara K."/>
            <person name="Skouri-Panet F."/>
            <person name="Couradeau E."/>
            <person name="Gerard E."/>
            <person name="Loussert C."/>
            <person name="Novelo E."/>
            <person name="Zivanovic Y."/>
            <person name="Lopez-Garcia P."/>
        </authorList>
    </citation>
    <scope>NUCLEOTIDE SEQUENCE [LARGE SCALE GENOMIC DNA]</scope>
    <source>
        <strain evidence="2 3">D10</strain>
    </source>
</reference>
<dbReference type="AlphaFoldDB" id="A0A1J0A8P6"/>
<dbReference type="Pfam" id="PF01584">
    <property type="entry name" value="CheW"/>
    <property type="match status" value="1"/>
</dbReference>
<dbReference type="KEGG" id="glt:GlitD10_0011"/>
<organism evidence="2 3">
    <name type="scientific">Gloeomargarita lithophora Alchichica-D10</name>
    <dbReference type="NCBI Taxonomy" id="1188229"/>
    <lineage>
        <taxon>Bacteria</taxon>
        <taxon>Bacillati</taxon>
        <taxon>Cyanobacteriota</taxon>
        <taxon>Cyanophyceae</taxon>
        <taxon>Gloeomargaritales</taxon>
        <taxon>Gloeomargaritaceae</taxon>
        <taxon>Gloeomargarita</taxon>
    </lineage>
</organism>
<sequence length="165" mass="17677">MIGAKAIDTETMVATPGAFDVQECFAIRVGENVRLALPADLVREVAQIPPGEVCPLPGVPAALLGVVNRTGQLCWVLDLGAFLGLTGVASEAQQLLTTILVTTGNRRLALVVTALEGIFTADQPQVVPLPQQLQQRYRELFQGLVYRRGEALALLLPETVLAHLE</sequence>
<dbReference type="GO" id="GO:0006935">
    <property type="term" value="P:chemotaxis"/>
    <property type="evidence" value="ECO:0007669"/>
    <property type="project" value="InterPro"/>
</dbReference>
<dbReference type="Proteomes" id="UP000180235">
    <property type="component" value="Chromosome"/>
</dbReference>
<accession>A0A1J0A8P6</accession>
<dbReference type="STRING" id="1188229.GlitD10_0011"/>
<dbReference type="SMART" id="SM00260">
    <property type="entry name" value="CheW"/>
    <property type="match status" value="1"/>
</dbReference>
<dbReference type="InterPro" id="IPR039315">
    <property type="entry name" value="CheW"/>
</dbReference>
<evidence type="ECO:0000313" key="2">
    <source>
        <dbReference type="EMBL" id="APB32312.1"/>
    </source>
</evidence>
<dbReference type="EMBL" id="CP017675">
    <property type="protein sequence ID" value="APB32312.1"/>
    <property type="molecule type" value="Genomic_DNA"/>
</dbReference>
<dbReference type="GO" id="GO:0005829">
    <property type="term" value="C:cytosol"/>
    <property type="evidence" value="ECO:0007669"/>
    <property type="project" value="TreeGrafter"/>
</dbReference>
<dbReference type="PANTHER" id="PTHR22617">
    <property type="entry name" value="CHEMOTAXIS SENSOR HISTIDINE KINASE-RELATED"/>
    <property type="match status" value="1"/>
</dbReference>
<proteinExistence type="predicted"/>
<dbReference type="GO" id="GO:0007165">
    <property type="term" value="P:signal transduction"/>
    <property type="evidence" value="ECO:0007669"/>
    <property type="project" value="InterPro"/>
</dbReference>
<dbReference type="PANTHER" id="PTHR22617:SF23">
    <property type="entry name" value="CHEMOTAXIS PROTEIN CHEW"/>
    <property type="match status" value="1"/>
</dbReference>
<dbReference type="InterPro" id="IPR002545">
    <property type="entry name" value="CheW-lke_dom"/>
</dbReference>
<evidence type="ECO:0000313" key="3">
    <source>
        <dbReference type="Proteomes" id="UP000180235"/>
    </source>
</evidence>
<feature type="domain" description="CheW-like" evidence="1">
    <location>
        <begin position="21"/>
        <end position="165"/>
    </location>
</feature>
<dbReference type="SUPFAM" id="SSF50341">
    <property type="entry name" value="CheW-like"/>
    <property type="match status" value="1"/>
</dbReference>
<keyword evidence="3" id="KW-1185">Reference proteome</keyword>
<dbReference type="InterPro" id="IPR036061">
    <property type="entry name" value="CheW-like_dom_sf"/>
</dbReference>
<protein>
    <submittedName>
        <fullName evidence="2">CheW protein</fullName>
    </submittedName>
</protein>
<dbReference type="OrthoDB" id="425983at2"/>
<name>A0A1J0A8P6_9CYAN</name>
<dbReference type="Gene3D" id="2.40.50.180">
    <property type="entry name" value="CheA-289, Domain 4"/>
    <property type="match status" value="1"/>
</dbReference>
<evidence type="ECO:0000259" key="1">
    <source>
        <dbReference type="PROSITE" id="PS50851"/>
    </source>
</evidence>
<dbReference type="PROSITE" id="PS50851">
    <property type="entry name" value="CHEW"/>
    <property type="match status" value="1"/>
</dbReference>